<keyword evidence="4 8" id="KW-1133">Transmembrane helix</keyword>
<comment type="subcellular location">
    <subcellularLocation>
        <location evidence="1">Membrane</location>
        <topology evidence="1">Multi-pass membrane protein</topology>
    </subcellularLocation>
</comment>
<name>A0A8B7QBH9_HIPAR</name>
<evidence type="ECO:0000256" key="6">
    <source>
        <dbReference type="ARBA" id="ARBA00023180"/>
    </source>
</evidence>
<dbReference type="GO" id="GO:0030672">
    <property type="term" value="C:synaptic vesicle membrane"/>
    <property type="evidence" value="ECO:0007669"/>
    <property type="project" value="TreeGrafter"/>
</dbReference>
<dbReference type="CTD" id="284612"/>
<organism evidence="10 11">
    <name type="scientific">Hipposideros armiger</name>
    <name type="common">Great Himalayan leaf-nosed bat</name>
    <dbReference type="NCBI Taxonomy" id="186990"/>
    <lineage>
        <taxon>Eukaryota</taxon>
        <taxon>Metazoa</taxon>
        <taxon>Chordata</taxon>
        <taxon>Craniata</taxon>
        <taxon>Vertebrata</taxon>
        <taxon>Euteleostomi</taxon>
        <taxon>Mammalia</taxon>
        <taxon>Eutheria</taxon>
        <taxon>Laurasiatheria</taxon>
        <taxon>Chiroptera</taxon>
        <taxon>Yinpterochiroptera</taxon>
        <taxon>Rhinolophoidea</taxon>
        <taxon>Hipposideridae</taxon>
        <taxon>Hipposideros</taxon>
    </lineage>
</organism>
<evidence type="ECO:0000256" key="2">
    <source>
        <dbReference type="ARBA" id="ARBA00006476"/>
    </source>
</evidence>
<proteinExistence type="inferred from homology"/>
<evidence type="ECO:0000256" key="1">
    <source>
        <dbReference type="ARBA" id="ARBA00004141"/>
    </source>
</evidence>
<keyword evidence="10" id="KW-1185">Reference proteome</keyword>
<evidence type="ECO:0000256" key="7">
    <source>
        <dbReference type="PROSITE-ProRule" id="PRU00581"/>
    </source>
</evidence>
<evidence type="ECO:0000256" key="8">
    <source>
        <dbReference type="SAM" id="Phobius"/>
    </source>
</evidence>
<sequence length="225" mass="25029">MSSTETPSRPADKSPRQQVDRLLVGLRWRRLEEPLGFIKVLQWLFAIFAFGCCGSYSGETGAMVRCNNDAKDVSSIIVSFGYPFRLNRVQYEMPLCEDSDPNSKTMHLMGDFSAPAEFFVTLGIFSFFYTMAALVFYLRFHNLYTENKRFPLVLFAVGPFRCCGSHSSSGQWKAQASGLCHYHLPMACSAHGRHNSIKKQAPESHCLSSNAGTAPSQLCALGKAT</sequence>
<dbReference type="InterPro" id="IPR008253">
    <property type="entry name" value="Marvel"/>
</dbReference>
<keyword evidence="6" id="KW-0325">Glycoprotein</keyword>
<evidence type="ECO:0000313" key="11">
    <source>
        <dbReference type="RefSeq" id="XP_019486114.1"/>
    </source>
</evidence>
<evidence type="ECO:0000259" key="9">
    <source>
        <dbReference type="PROSITE" id="PS51225"/>
    </source>
</evidence>
<feature type="domain" description="MARVEL" evidence="9">
    <location>
        <begin position="30"/>
        <end position="211"/>
    </location>
</feature>
<accession>A0A8B7QBH9</accession>
<evidence type="ECO:0000256" key="3">
    <source>
        <dbReference type="ARBA" id="ARBA00022692"/>
    </source>
</evidence>
<dbReference type="PANTHER" id="PTHR10306">
    <property type="entry name" value="SYNAPTOPHYSIN"/>
    <property type="match status" value="1"/>
</dbReference>
<feature type="transmembrane region" description="Helical" evidence="8">
    <location>
        <begin position="118"/>
        <end position="140"/>
    </location>
</feature>
<dbReference type="AlphaFoldDB" id="A0A8B7QBH9"/>
<dbReference type="PROSITE" id="PS51225">
    <property type="entry name" value="MARVEL"/>
    <property type="match status" value="1"/>
</dbReference>
<dbReference type="PRINTS" id="PR00220">
    <property type="entry name" value="SYNAPTOPHYSN"/>
</dbReference>
<dbReference type="InterPro" id="IPR001285">
    <property type="entry name" value="Synaptophysin/porin"/>
</dbReference>
<dbReference type="OrthoDB" id="10006326at2759"/>
<comment type="similarity">
    <text evidence="2">Belongs to the synaptophysin/synaptobrevin family.</text>
</comment>
<feature type="transmembrane region" description="Helical" evidence="8">
    <location>
        <begin position="36"/>
        <end position="57"/>
    </location>
</feature>
<evidence type="ECO:0000256" key="4">
    <source>
        <dbReference type="ARBA" id="ARBA00022989"/>
    </source>
</evidence>
<dbReference type="Proteomes" id="UP000694851">
    <property type="component" value="Unplaced"/>
</dbReference>
<gene>
    <name evidence="11" type="primary">SYPL2</name>
</gene>
<reference evidence="11" key="1">
    <citation type="submission" date="2025-08" db="UniProtKB">
        <authorList>
            <consortium name="RefSeq"/>
        </authorList>
    </citation>
    <scope>IDENTIFICATION</scope>
    <source>
        <tissue evidence="11">Muscle</tissue>
    </source>
</reference>
<keyword evidence="3 7" id="KW-0812">Transmembrane</keyword>
<evidence type="ECO:0000256" key="5">
    <source>
        <dbReference type="ARBA" id="ARBA00023136"/>
    </source>
</evidence>
<keyword evidence="5 7" id="KW-0472">Membrane</keyword>
<dbReference type="RefSeq" id="XP_019486114.1">
    <property type="nucleotide sequence ID" value="XM_019630569.1"/>
</dbReference>
<dbReference type="PANTHER" id="PTHR10306:SF8">
    <property type="entry name" value="SYNAPTOPHYSIN-LIKE PROTEIN 2"/>
    <property type="match status" value="1"/>
</dbReference>
<protein>
    <submittedName>
        <fullName evidence="11">Synaptophysin-like protein 2 isoform X2</fullName>
    </submittedName>
</protein>
<dbReference type="Pfam" id="PF01284">
    <property type="entry name" value="MARVEL"/>
    <property type="match status" value="1"/>
</dbReference>
<evidence type="ECO:0000313" key="10">
    <source>
        <dbReference type="Proteomes" id="UP000694851"/>
    </source>
</evidence>
<dbReference type="GeneID" id="109375280"/>